<organism evidence="5 6">
    <name type="scientific">Pseudofrankia asymbiotica</name>
    <dbReference type="NCBI Taxonomy" id="1834516"/>
    <lineage>
        <taxon>Bacteria</taxon>
        <taxon>Bacillati</taxon>
        <taxon>Actinomycetota</taxon>
        <taxon>Actinomycetes</taxon>
        <taxon>Frankiales</taxon>
        <taxon>Frankiaceae</taxon>
        <taxon>Pseudofrankia</taxon>
    </lineage>
</organism>
<proteinExistence type="inferred from homology"/>
<accession>A0A1V2I2G6</accession>
<dbReference type="STRING" id="1834516.BL253_34720"/>
<gene>
    <name evidence="5" type="ORF">BL253_34720</name>
</gene>
<dbReference type="Gene3D" id="3.40.50.720">
    <property type="entry name" value="NAD(P)-binding Rossmann-like Domain"/>
    <property type="match status" value="1"/>
</dbReference>
<dbReference type="PRINTS" id="PR00081">
    <property type="entry name" value="GDHRDH"/>
</dbReference>
<comment type="similarity">
    <text evidence="1">Belongs to the short-chain dehydrogenases/reductases (SDR) family.</text>
</comment>
<sequence>MLLRNKTTVVTGVGSGLGREMATAMLAAGANVVVAARSADGLRQTAKELDPTGERILAHPADICDDESCRSLVAAAVDRFGSVDGVVQVAAFEDAFGGLFDADLTKWSRAFDTNVVGSLRLLRAAVPVMKERGGGSVVLVGSQSAFKVAMPQAGYAASKGALLSAMYYLADELGPDGIRVNTVVPSWMWGPNVQLYVDFRAQTEGRTTDEILAEITGGFPLRRMTEDREVADTAVFFCSDLSRAVTGQYLLVNSGELMR</sequence>
<dbReference type="CDD" id="cd05233">
    <property type="entry name" value="SDR_c"/>
    <property type="match status" value="1"/>
</dbReference>
<name>A0A1V2I2G6_9ACTN</name>
<feature type="domain" description="Ketoreductase" evidence="4">
    <location>
        <begin position="6"/>
        <end position="192"/>
    </location>
</feature>
<dbReference type="EMBL" id="MOMC01000099">
    <property type="protein sequence ID" value="ONH22752.1"/>
    <property type="molecule type" value="Genomic_DNA"/>
</dbReference>
<dbReference type="PANTHER" id="PTHR24321:SF8">
    <property type="entry name" value="ESTRADIOL 17-BETA-DEHYDROGENASE 8-RELATED"/>
    <property type="match status" value="1"/>
</dbReference>
<evidence type="ECO:0000256" key="3">
    <source>
        <dbReference type="ARBA" id="ARBA00023027"/>
    </source>
</evidence>
<evidence type="ECO:0000313" key="5">
    <source>
        <dbReference type="EMBL" id="ONH22752.1"/>
    </source>
</evidence>
<dbReference type="Pfam" id="PF13561">
    <property type="entry name" value="adh_short_C2"/>
    <property type="match status" value="1"/>
</dbReference>
<dbReference type="RefSeq" id="WP_076822124.1">
    <property type="nucleotide sequence ID" value="NZ_MOMC01000099.1"/>
</dbReference>
<keyword evidence="6" id="KW-1185">Reference proteome</keyword>
<reference evidence="6" key="1">
    <citation type="submission" date="2016-10" db="EMBL/GenBank/DDBJ databases">
        <title>Frankia sp. NRRL B-16386 Genome sequencing.</title>
        <authorList>
            <person name="Ghodhbane-Gtari F."/>
            <person name="Swanson E."/>
            <person name="Gueddou A."/>
            <person name="Hezbri K."/>
            <person name="Ktari K."/>
            <person name="Nouioui I."/>
            <person name="Morris K."/>
            <person name="Simpson S."/>
            <person name="Abebe-Akele F."/>
            <person name="Thomas K."/>
            <person name="Gtari M."/>
            <person name="Tisa L.S."/>
        </authorList>
    </citation>
    <scope>NUCLEOTIDE SEQUENCE [LARGE SCALE GENOMIC DNA]</scope>
    <source>
        <strain evidence="6">NRRL B-16386</strain>
    </source>
</reference>
<keyword evidence="2" id="KW-0560">Oxidoreductase</keyword>
<dbReference type="FunFam" id="3.40.50.720:FF:000084">
    <property type="entry name" value="Short-chain dehydrogenase reductase"/>
    <property type="match status" value="1"/>
</dbReference>
<evidence type="ECO:0000313" key="6">
    <source>
        <dbReference type="Proteomes" id="UP000188929"/>
    </source>
</evidence>
<dbReference type="Proteomes" id="UP000188929">
    <property type="component" value="Unassembled WGS sequence"/>
</dbReference>
<dbReference type="OrthoDB" id="9803333at2"/>
<evidence type="ECO:0000256" key="2">
    <source>
        <dbReference type="ARBA" id="ARBA00023002"/>
    </source>
</evidence>
<dbReference type="SMART" id="SM00822">
    <property type="entry name" value="PKS_KR"/>
    <property type="match status" value="1"/>
</dbReference>
<dbReference type="PANTHER" id="PTHR24321">
    <property type="entry name" value="DEHYDROGENASES, SHORT CHAIN"/>
    <property type="match status" value="1"/>
</dbReference>
<protein>
    <submittedName>
        <fullName evidence="5">Short-chain dehydrogenase</fullName>
    </submittedName>
</protein>
<evidence type="ECO:0000259" key="4">
    <source>
        <dbReference type="SMART" id="SM00822"/>
    </source>
</evidence>
<dbReference type="InterPro" id="IPR036291">
    <property type="entry name" value="NAD(P)-bd_dom_sf"/>
</dbReference>
<dbReference type="NCBIfam" id="NF005909">
    <property type="entry name" value="PRK07890.1"/>
    <property type="match status" value="1"/>
</dbReference>
<dbReference type="InterPro" id="IPR002347">
    <property type="entry name" value="SDR_fam"/>
</dbReference>
<dbReference type="SUPFAM" id="SSF51735">
    <property type="entry name" value="NAD(P)-binding Rossmann-fold domains"/>
    <property type="match status" value="1"/>
</dbReference>
<evidence type="ECO:0000256" key="1">
    <source>
        <dbReference type="ARBA" id="ARBA00006484"/>
    </source>
</evidence>
<comment type="caution">
    <text evidence="5">The sequence shown here is derived from an EMBL/GenBank/DDBJ whole genome shotgun (WGS) entry which is preliminary data.</text>
</comment>
<dbReference type="AlphaFoldDB" id="A0A1V2I2G6"/>
<dbReference type="InterPro" id="IPR057326">
    <property type="entry name" value="KR_dom"/>
</dbReference>
<dbReference type="GO" id="GO:0016491">
    <property type="term" value="F:oxidoreductase activity"/>
    <property type="evidence" value="ECO:0007669"/>
    <property type="project" value="UniProtKB-KW"/>
</dbReference>
<keyword evidence="3" id="KW-0520">NAD</keyword>